<dbReference type="AlphaFoldDB" id="A2EEL5"/>
<dbReference type="Proteomes" id="UP000001542">
    <property type="component" value="Unassembled WGS sequence"/>
</dbReference>
<organism evidence="1 2">
    <name type="scientific">Trichomonas vaginalis (strain ATCC PRA-98 / G3)</name>
    <dbReference type="NCBI Taxonomy" id="412133"/>
    <lineage>
        <taxon>Eukaryota</taxon>
        <taxon>Metamonada</taxon>
        <taxon>Parabasalia</taxon>
        <taxon>Trichomonadida</taxon>
        <taxon>Trichomonadidae</taxon>
        <taxon>Trichomonas</taxon>
    </lineage>
</organism>
<protein>
    <submittedName>
        <fullName evidence="1">Uncharacterized protein</fullName>
    </submittedName>
</protein>
<keyword evidence="2" id="KW-1185">Reference proteome</keyword>
<dbReference type="EMBL" id="DS113368">
    <property type="protein sequence ID" value="EAY08922.1"/>
    <property type="molecule type" value="Genomic_DNA"/>
</dbReference>
<dbReference type="OrthoDB" id="10625647at2759"/>
<reference evidence="1" key="1">
    <citation type="submission" date="2006-10" db="EMBL/GenBank/DDBJ databases">
        <authorList>
            <person name="Amadeo P."/>
            <person name="Zhao Q."/>
            <person name="Wortman J."/>
            <person name="Fraser-Liggett C."/>
            <person name="Carlton J."/>
        </authorList>
    </citation>
    <scope>NUCLEOTIDE SEQUENCE</scope>
    <source>
        <strain evidence="1">G3</strain>
    </source>
</reference>
<reference evidence="1" key="2">
    <citation type="journal article" date="2007" name="Science">
        <title>Draft genome sequence of the sexually transmitted pathogen Trichomonas vaginalis.</title>
        <authorList>
            <person name="Carlton J.M."/>
            <person name="Hirt R.P."/>
            <person name="Silva J.C."/>
            <person name="Delcher A.L."/>
            <person name="Schatz M."/>
            <person name="Zhao Q."/>
            <person name="Wortman J.R."/>
            <person name="Bidwell S.L."/>
            <person name="Alsmark U.C.M."/>
            <person name="Besteiro S."/>
            <person name="Sicheritz-Ponten T."/>
            <person name="Noel C.J."/>
            <person name="Dacks J.B."/>
            <person name="Foster P.G."/>
            <person name="Simillion C."/>
            <person name="Van de Peer Y."/>
            <person name="Miranda-Saavedra D."/>
            <person name="Barton G.J."/>
            <person name="Westrop G.D."/>
            <person name="Mueller S."/>
            <person name="Dessi D."/>
            <person name="Fiori P.L."/>
            <person name="Ren Q."/>
            <person name="Paulsen I."/>
            <person name="Zhang H."/>
            <person name="Bastida-Corcuera F.D."/>
            <person name="Simoes-Barbosa A."/>
            <person name="Brown M.T."/>
            <person name="Hayes R.D."/>
            <person name="Mukherjee M."/>
            <person name="Okumura C.Y."/>
            <person name="Schneider R."/>
            <person name="Smith A.J."/>
            <person name="Vanacova S."/>
            <person name="Villalvazo M."/>
            <person name="Haas B.J."/>
            <person name="Pertea M."/>
            <person name="Feldblyum T.V."/>
            <person name="Utterback T.R."/>
            <person name="Shu C.L."/>
            <person name="Osoegawa K."/>
            <person name="de Jong P.J."/>
            <person name="Hrdy I."/>
            <person name="Horvathova L."/>
            <person name="Zubacova Z."/>
            <person name="Dolezal P."/>
            <person name="Malik S.B."/>
            <person name="Logsdon J.M. Jr."/>
            <person name="Henze K."/>
            <person name="Gupta A."/>
            <person name="Wang C.C."/>
            <person name="Dunne R.L."/>
            <person name="Upcroft J.A."/>
            <person name="Upcroft P."/>
            <person name="White O."/>
            <person name="Salzberg S.L."/>
            <person name="Tang P."/>
            <person name="Chiu C.-H."/>
            <person name="Lee Y.-S."/>
            <person name="Embley T.M."/>
            <person name="Coombs G.H."/>
            <person name="Mottram J.C."/>
            <person name="Tachezy J."/>
            <person name="Fraser-Liggett C.M."/>
            <person name="Johnson P.J."/>
        </authorList>
    </citation>
    <scope>NUCLEOTIDE SEQUENCE [LARGE SCALE GENOMIC DNA]</scope>
    <source>
        <strain evidence="1">G3</strain>
    </source>
</reference>
<dbReference type="SMR" id="A2EEL5"/>
<dbReference type="VEuPathDB" id="TrichDB:TVAG_464700"/>
<gene>
    <name evidence="1" type="ORF">TVAG_464700</name>
</gene>
<dbReference type="InParanoid" id="A2EEL5"/>
<dbReference type="RefSeq" id="XP_001321145.1">
    <property type="nucleotide sequence ID" value="XM_001321110.1"/>
</dbReference>
<evidence type="ECO:0000313" key="1">
    <source>
        <dbReference type="EMBL" id="EAY08922.1"/>
    </source>
</evidence>
<dbReference type="KEGG" id="tva:4766832"/>
<name>A2EEL5_TRIV3</name>
<dbReference type="VEuPathDB" id="TrichDB:TVAGG3_1055000"/>
<sequence>MSAVGFQNHVDINLIIHRDSEDIKIGFPFDTVNDDIGQIVAELKQTLGLSSDEEVDVRNSIRNQINEALRQSLTDFRQQIQPKEEEYSDGLDDEVFSDPEYKALLERQKAEIAAMEEMHLKQQRELMNAQTSPSNVPKVVDDLIVFS</sequence>
<evidence type="ECO:0000313" key="2">
    <source>
        <dbReference type="Proteomes" id="UP000001542"/>
    </source>
</evidence>
<accession>A2EEL5</accession>
<proteinExistence type="predicted"/>